<feature type="compositionally biased region" description="Polar residues" evidence="1">
    <location>
        <begin position="1094"/>
        <end position="1110"/>
    </location>
</feature>
<dbReference type="Proteomes" id="UP000287372">
    <property type="component" value="Segment"/>
</dbReference>
<keyword evidence="3" id="KW-1185">Reference proteome</keyword>
<dbReference type="Gene3D" id="2.60.120.200">
    <property type="match status" value="1"/>
</dbReference>
<feature type="compositionally biased region" description="Low complexity" evidence="1">
    <location>
        <begin position="1078"/>
        <end position="1093"/>
    </location>
</feature>
<feature type="region of interest" description="Disordered" evidence="1">
    <location>
        <begin position="695"/>
        <end position="730"/>
    </location>
</feature>
<sequence length="1110" mass="115344">MARLWTCGFESQSATLELGVNSGTIAGGVTPDISTTVKRRGTASLRSHPTTNQSYVEHQIDTGTVKRTLHRLYLRVATRPSVDTNVYAIGQAGYFPASLRLLTTGELVLRDSFSGTTLTGTSAVLDLDRWYRVELDYTDVAGTPASGVSAFKGYLDGALFADAMCANINGWSRVRMGINGVNATADIFIDDVAVNDTAGSVQNGLPGSGCVVHLLPNAAGDNNLFETAIGGTAGAANNYTRVAERTPDDSTSYNQTAATGTTTIDDFNLTSSADAGIGSADSITCVQVGGRVSSDALTAANLVYRLKSQAAGTVAESASFPVNNTGSAGAWSAHRGQSPRPYQLTSYTDPQDGSAWTAAKLDSAQIGYRSSVSQTTIRRVTAVWALVEFVPRFALGVASEPTTAHALGYAQSAFPVKTLVDDFDDNTVDTGLWPNSFGTYSETGGKAHVAVNTGYNAYSSAKAYRLQNSQLTFQIMPPTIPDGATEAWAQVLIKSNVEGTDLGFEVGIGSGNTVCFNRTGYFDAEAAYLTYNATAHAWMRIRESGGQVFFDTAPDGHTWTNRRTITSPAWVADGDLEVQMIAHRADGTDNFVDYDNINVLPPYLTSISFATSTNFGRALAMRKTRSIGFATASQTAHAFTVTKRRSIGLASTTTTARGVTRSKSKGLGAAASGVSAMALKALRLIPIGSGSVANSGHGLDPNKLRTLGNPARTADQASSQTARKRAPVGSAAQAVTGLAVRALRIIGTGLASQASSAHVVSPAKSGGVAPAASQQSANPVSVRKSLVIGAAATETTTEALRAYRRYSVAPGGSQATGWPVVALSGASLEPATATEQAHELGHRRSATLSDAATTTSGHAVTASKHDPRSTPAEAVDSAHALVPRKLRNLGRALQADAARPPAGSVKLLQVGVATSTHLGSGTEVTKRSYLGPAQSTHTATAIDPNKLGRLDAADTATAAHAVTWKRRTSLGLAGLADTGRALDVDKTRHLVNGAVATTTAGVAVRKTRSVDRGITLVSGLDVRASKRVILGVASETSETHEIELAVLNRLLGNASEFYYAHTLGVVKQRPADSLTPGITEPGLIPGTTGPGLTASTSGPNLTAYTTSGGS</sequence>
<dbReference type="KEGG" id="vg:55009791"/>
<organism evidence="2 3">
    <name type="scientific">Streptomyces phage Hiyaa</name>
    <dbReference type="NCBI Taxonomy" id="2499072"/>
    <lineage>
        <taxon>Viruses</taxon>
        <taxon>Duplodnaviria</taxon>
        <taxon>Heunggongvirae</taxon>
        <taxon>Uroviricota</taxon>
        <taxon>Caudoviricetes</taxon>
        <taxon>Hiyaavirus</taxon>
        <taxon>Hiyaavirus hiyaa</taxon>
    </lineage>
</organism>
<reference evidence="2 3" key="1">
    <citation type="submission" date="2018-12" db="EMBL/GenBank/DDBJ databases">
        <authorList>
            <person name="Lieu J.K."/>
            <person name="Tian C.Z."/>
            <person name="Hsaio W.J."/>
            <person name="Shaffer C.D."/>
            <person name="Weston-Hafer K.A."/>
            <person name="Russell D.A."/>
            <person name="Pope W.H."/>
            <person name="Jacobs-Sera D."/>
            <person name="Hendrix R.W."/>
            <person name="Hatfull G.F."/>
        </authorList>
    </citation>
    <scope>NUCLEOTIDE SEQUENCE [LARGE SCALE GENOMIC DNA]</scope>
</reference>
<gene>
    <name evidence="2" type="primary">13</name>
    <name evidence="2" type="ORF">SEA_HIYAA_13</name>
</gene>
<evidence type="ECO:0000313" key="2">
    <source>
        <dbReference type="EMBL" id="AZS06653.1"/>
    </source>
</evidence>
<proteinExistence type="predicted"/>
<dbReference type="EMBL" id="MK279841">
    <property type="protein sequence ID" value="AZS06653.1"/>
    <property type="molecule type" value="Genomic_DNA"/>
</dbReference>
<protein>
    <submittedName>
        <fullName evidence="2">Minor tail protein</fullName>
    </submittedName>
</protein>
<evidence type="ECO:0000313" key="3">
    <source>
        <dbReference type="Proteomes" id="UP000287372"/>
    </source>
</evidence>
<evidence type="ECO:0000256" key="1">
    <source>
        <dbReference type="SAM" id="MobiDB-lite"/>
    </source>
</evidence>
<dbReference type="GeneID" id="55009791"/>
<feature type="region of interest" description="Disordered" evidence="1">
    <location>
        <begin position="849"/>
        <end position="876"/>
    </location>
</feature>
<accession>A0A3S9U8S9</accession>
<feature type="region of interest" description="Disordered" evidence="1">
    <location>
        <begin position="1078"/>
        <end position="1110"/>
    </location>
</feature>
<dbReference type="RefSeq" id="YP_009818449.1">
    <property type="nucleotide sequence ID" value="NC_048139.1"/>
</dbReference>
<name>A0A3S9U8S9_9CAUD</name>